<dbReference type="Proteomes" id="UP000593567">
    <property type="component" value="Unassembled WGS sequence"/>
</dbReference>
<dbReference type="PROSITE" id="PS51745">
    <property type="entry name" value="PB1"/>
    <property type="match status" value="1"/>
</dbReference>
<keyword evidence="2 4" id="KW-0863">Zinc-finger</keyword>
<feature type="region of interest" description="Disordered" evidence="5">
    <location>
        <begin position="356"/>
        <end position="411"/>
    </location>
</feature>
<feature type="region of interest" description="Disordered" evidence="5">
    <location>
        <begin position="207"/>
        <end position="234"/>
    </location>
</feature>
<dbReference type="InterPro" id="IPR043145">
    <property type="entry name" value="Znf_ZZ_sf"/>
</dbReference>
<dbReference type="AlphaFoldDB" id="A0A7J7JHE9"/>
<dbReference type="Gene3D" id="3.10.20.90">
    <property type="entry name" value="Phosphatidylinositol 3-kinase Catalytic Subunit, Chain A, domain 1"/>
    <property type="match status" value="1"/>
</dbReference>
<dbReference type="Gene3D" id="3.30.60.90">
    <property type="match status" value="1"/>
</dbReference>
<evidence type="ECO:0000259" key="6">
    <source>
        <dbReference type="PROSITE" id="PS50135"/>
    </source>
</evidence>
<feature type="region of interest" description="Disordered" evidence="5">
    <location>
        <begin position="273"/>
        <end position="293"/>
    </location>
</feature>
<dbReference type="GO" id="GO:0016235">
    <property type="term" value="C:aggresome"/>
    <property type="evidence" value="ECO:0007669"/>
    <property type="project" value="TreeGrafter"/>
</dbReference>
<evidence type="ECO:0000256" key="1">
    <source>
        <dbReference type="ARBA" id="ARBA00022723"/>
    </source>
</evidence>
<dbReference type="GO" id="GO:0035973">
    <property type="term" value="P:aggrephagy"/>
    <property type="evidence" value="ECO:0007669"/>
    <property type="project" value="TreeGrafter"/>
</dbReference>
<dbReference type="InterPro" id="IPR000433">
    <property type="entry name" value="Znf_ZZ"/>
</dbReference>
<feature type="domain" description="ZZ-type" evidence="6">
    <location>
        <begin position="110"/>
        <end position="160"/>
    </location>
</feature>
<evidence type="ECO:0000256" key="4">
    <source>
        <dbReference type="PROSITE-ProRule" id="PRU00228"/>
    </source>
</evidence>
<keyword evidence="1" id="KW-0479">Metal-binding</keyword>
<evidence type="ECO:0000259" key="7">
    <source>
        <dbReference type="PROSITE" id="PS51745"/>
    </source>
</evidence>
<dbReference type="PANTHER" id="PTHR15090:SF0">
    <property type="entry name" value="SEQUESTOSOME-1"/>
    <property type="match status" value="1"/>
</dbReference>
<feature type="compositionally biased region" description="Basic and acidic residues" evidence="5">
    <location>
        <begin position="378"/>
        <end position="392"/>
    </location>
</feature>
<dbReference type="GO" id="GO:0008270">
    <property type="term" value="F:zinc ion binding"/>
    <property type="evidence" value="ECO:0007669"/>
    <property type="project" value="UniProtKB-KW"/>
</dbReference>
<evidence type="ECO:0000256" key="5">
    <source>
        <dbReference type="SAM" id="MobiDB-lite"/>
    </source>
</evidence>
<protein>
    <submittedName>
        <fullName evidence="8">SQSTM1</fullName>
    </submittedName>
</protein>
<dbReference type="PROSITE" id="PS50135">
    <property type="entry name" value="ZF_ZZ_2"/>
    <property type="match status" value="1"/>
</dbReference>
<dbReference type="InterPro" id="IPR053793">
    <property type="entry name" value="PB1-like"/>
</dbReference>
<organism evidence="8 9">
    <name type="scientific">Bugula neritina</name>
    <name type="common">Brown bryozoan</name>
    <name type="synonym">Sertularia neritina</name>
    <dbReference type="NCBI Taxonomy" id="10212"/>
    <lineage>
        <taxon>Eukaryota</taxon>
        <taxon>Metazoa</taxon>
        <taxon>Spiralia</taxon>
        <taxon>Lophotrochozoa</taxon>
        <taxon>Bryozoa</taxon>
        <taxon>Gymnolaemata</taxon>
        <taxon>Cheilostomatida</taxon>
        <taxon>Flustrina</taxon>
        <taxon>Buguloidea</taxon>
        <taxon>Bugulidae</taxon>
        <taxon>Bugula</taxon>
    </lineage>
</organism>
<keyword evidence="3" id="KW-0862">Zinc</keyword>
<dbReference type="OrthoDB" id="441278at2759"/>
<dbReference type="SUPFAM" id="SSF54277">
    <property type="entry name" value="CAD &amp; PB1 domains"/>
    <property type="match status" value="1"/>
</dbReference>
<dbReference type="GO" id="GO:0070530">
    <property type="term" value="F:K63-linked polyubiquitin modification-dependent protein binding"/>
    <property type="evidence" value="ECO:0007669"/>
    <property type="project" value="TreeGrafter"/>
</dbReference>
<dbReference type="Gene3D" id="1.10.8.10">
    <property type="entry name" value="DNA helicase RuvA subunit, C-terminal domain"/>
    <property type="match status" value="1"/>
</dbReference>
<evidence type="ECO:0000313" key="8">
    <source>
        <dbReference type="EMBL" id="KAF6025545.1"/>
    </source>
</evidence>
<comment type="caution">
    <text evidence="8">The sequence shown here is derived from an EMBL/GenBank/DDBJ whole genome shotgun (WGS) entry which is preliminary data.</text>
</comment>
<dbReference type="InterPro" id="IPR052260">
    <property type="entry name" value="Autophagy_Rcpt_SigReg"/>
</dbReference>
<dbReference type="SUPFAM" id="SSF57850">
    <property type="entry name" value="RING/U-box"/>
    <property type="match status" value="1"/>
</dbReference>
<proteinExistence type="predicted"/>
<dbReference type="PROSITE" id="PS01357">
    <property type="entry name" value="ZF_ZZ_1"/>
    <property type="match status" value="1"/>
</dbReference>
<gene>
    <name evidence="8" type="ORF">EB796_016155</name>
</gene>
<feature type="domain" description="PB1" evidence="7">
    <location>
        <begin position="6"/>
        <end position="94"/>
    </location>
</feature>
<dbReference type="SMART" id="SM00291">
    <property type="entry name" value="ZnF_ZZ"/>
    <property type="match status" value="1"/>
</dbReference>
<dbReference type="GO" id="GO:0044753">
    <property type="term" value="C:amphisome"/>
    <property type="evidence" value="ECO:0007669"/>
    <property type="project" value="TreeGrafter"/>
</dbReference>
<evidence type="ECO:0000313" key="9">
    <source>
        <dbReference type="Proteomes" id="UP000593567"/>
    </source>
</evidence>
<name>A0A7J7JHE9_BUGNE</name>
<dbReference type="FunFam" id="3.10.20.90:FF:000320">
    <property type="entry name" value="Predicted protein"/>
    <property type="match status" value="1"/>
</dbReference>
<dbReference type="SMART" id="SM00666">
    <property type="entry name" value="PB1"/>
    <property type="match status" value="1"/>
</dbReference>
<evidence type="ECO:0000256" key="3">
    <source>
        <dbReference type="ARBA" id="ARBA00022833"/>
    </source>
</evidence>
<keyword evidence="9" id="KW-1185">Reference proteome</keyword>
<dbReference type="InterPro" id="IPR000270">
    <property type="entry name" value="PB1_dom"/>
</dbReference>
<reference evidence="8" key="1">
    <citation type="submission" date="2020-06" db="EMBL/GenBank/DDBJ databases">
        <title>Draft genome of Bugula neritina, a colonial animal packing powerful symbionts and potential medicines.</title>
        <authorList>
            <person name="Rayko M."/>
        </authorList>
    </citation>
    <scope>NUCLEOTIDE SEQUENCE [LARGE SCALE GENOMIC DNA]</scope>
    <source>
        <strain evidence="8">Kwan_BN1</strain>
    </source>
</reference>
<accession>A0A7J7JHE9</accession>
<dbReference type="GO" id="GO:0007032">
    <property type="term" value="P:endosome organization"/>
    <property type="evidence" value="ECO:0007669"/>
    <property type="project" value="TreeGrafter"/>
</dbReference>
<feature type="compositionally biased region" description="Low complexity" evidence="5">
    <location>
        <begin position="210"/>
        <end position="223"/>
    </location>
</feature>
<dbReference type="EMBL" id="VXIV02002445">
    <property type="protein sequence ID" value="KAF6025545.1"/>
    <property type="molecule type" value="Genomic_DNA"/>
</dbReference>
<sequence length="661" mass="71742">MVSSQGRPVKAYLEESSQTVETRRFQLDPCHEQNYDYLKTQVASIFPTLKQKEFFIFWKDEENDLIALGSDEELQQALLYGRPTGLLKLYIRLENSSFSTAPLNPGEAEHPGVFCDGCDQGVRGLRFKCLVCPDYDLCSSCCDKGTHNHHYMLRLATPASDWTNCGRRQGRNAWWWPGFGAPQFGGAGFPGNMRKFWKKMMRGQREDNCAAGSGQGMSAGAAGESPENGSPYNGTEQVQRKYLHYVGEEVTAMLKPYGVSVDVEICENGSDSLRTERKNHGKGKGKGGKYGSQWARGGTCLPSADCLKKQECAAEMEERENEEMEIEGILKWASGHTENSADSEAIADKLDHSGATADKLNQSGATADKLDQSGATADKPDQSEATADKLDKSGATADKPDQPGATAGQFEQSGGVAGVLSLSEYVTSIPSKTSAGFSQSGASNGEVRQSDVAGIKDELMSFSHGDADNWDDASWVRIDSAPLDTEVPASSGTGLSTDHPPLVVNTAQVETIPAMKIGPCLTTSSGNSEMPAVSRQPSLSSTAPTPLCGPPTPLCGPPVLRSAPSTYPTELDKKVAEAIEQMKAMGFNDDCGWMPACCTQTMEMFTKLLICAQNRELLNSFKAFELYISHNIIALIWSAHITITRTYYWFETLFIVINISS</sequence>
<dbReference type="PANTHER" id="PTHR15090">
    <property type="entry name" value="SEQUESTOSOME 1-RELATED"/>
    <property type="match status" value="1"/>
</dbReference>
<dbReference type="GO" id="GO:0000423">
    <property type="term" value="P:mitophagy"/>
    <property type="evidence" value="ECO:0007669"/>
    <property type="project" value="TreeGrafter"/>
</dbReference>
<evidence type="ECO:0000256" key="2">
    <source>
        <dbReference type="ARBA" id="ARBA00022771"/>
    </source>
</evidence>
<dbReference type="Pfam" id="PF00564">
    <property type="entry name" value="PB1"/>
    <property type="match status" value="1"/>
</dbReference>
<dbReference type="GO" id="GO:0005080">
    <property type="term" value="F:protein kinase C binding"/>
    <property type="evidence" value="ECO:0007669"/>
    <property type="project" value="TreeGrafter"/>
</dbReference>
<dbReference type="Pfam" id="PF00569">
    <property type="entry name" value="ZZ"/>
    <property type="match status" value="1"/>
</dbReference>
<dbReference type="CDD" id="cd02340">
    <property type="entry name" value="ZZ_NBR1_like"/>
    <property type="match status" value="1"/>
</dbReference>